<evidence type="ECO:0000259" key="10">
    <source>
        <dbReference type="Pfam" id="PF17766"/>
    </source>
</evidence>
<keyword evidence="6" id="KW-0325">Glycoprotein</keyword>
<name>A0A8T2BRH7_ARASU</name>
<proteinExistence type="inferred from homology"/>
<dbReference type="InterPro" id="IPR000209">
    <property type="entry name" value="Peptidase_S8/S53_dom"/>
</dbReference>
<dbReference type="GO" id="GO:0008236">
    <property type="term" value="F:serine-type peptidase activity"/>
    <property type="evidence" value="ECO:0007669"/>
    <property type="project" value="UniProtKB-KW"/>
</dbReference>
<evidence type="ECO:0000256" key="6">
    <source>
        <dbReference type="ARBA" id="ARBA00023180"/>
    </source>
</evidence>
<keyword evidence="4" id="KW-0378">Hydrolase</keyword>
<dbReference type="Pfam" id="PF00082">
    <property type="entry name" value="Peptidase_S8"/>
    <property type="match status" value="1"/>
</dbReference>
<dbReference type="PANTHER" id="PTHR10795">
    <property type="entry name" value="PROPROTEIN CONVERTASE SUBTILISIN/KEXIN"/>
    <property type="match status" value="1"/>
</dbReference>
<dbReference type="EMBL" id="JAEFBJ010000007">
    <property type="protein sequence ID" value="KAG7589059.1"/>
    <property type="molecule type" value="Genomic_DNA"/>
</dbReference>
<dbReference type="FunFam" id="3.30.70.80:FF:000002">
    <property type="entry name" value="Subtilisin-like protease SBT5.3"/>
    <property type="match status" value="1"/>
</dbReference>
<accession>A0A8T2BRH7</accession>
<dbReference type="InterPro" id="IPR041469">
    <property type="entry name" value="Subtilisin-like_FN3"/>
</dbReference>
<evidence type="ECO:0000256" key="4">
    <source>
        <dbReference type="ARBA" id="ARBA00022801"/>
    </source>
</evidence>
<evidence type="ECO:0000259" key="8">
    <source>
        <dbReference type="Pfam" id="PF00082"/>
    </source>
</evidence>
<dbReference type="InterPro" id="IPR045051">
    <property type="entry name" value="SBT"/>
</dbReference>
<dbReference type="InterPro" id="IPR034197">
    <property type="entry name" value="Peptidases_S8_3"/>
</dbReference>
<protein>
    <submittedName>
        <fullName evidence="11">Peptidase S8 propeptide/proteinase inhibitor I9</fullName>
    </submittedName>
</protein>
<keyword evidence="12" id="KW-1185">Reference proteome</keyword>
<evidence type="ECO:0000313" key="12">
    <source>
        <dbReference type="Proteomes" id="UP000694251"/>
    </source>
</evidence>
<sequence>MELSSLIASNNKKHCLVVFIGLVLIFNIALITAANEESKIYTVHLGERQHDDPNLVTESHHDILGPLLGSKEASHESMIYSYRHGFSGFAAKLTSSQARALSEHPDVVHVTRSKNMKLKTTRVNDYLGLTPTAPTGLLHETDMGSEAIVGILDSGIWPDSKSFNDNGIGPIPARWKGQCVSGDAFNASSCNRKLIGATYYSKGLMSKYNGAFNAVEKGELKEPLEEVHRARGRIASYKVCWNNEECFTPDIVKAIDHAIRDGVDVLSLSLGSEVPVDFEVDRSDFAIAAFHAVIKGIPVVCAGGNDGPEKQTISNVAPWLITVAATTMDREFFTPITLGNNITLLGQEGVYTGNEVGFTDLLYFEDLTKEDMQAGKANGKILFFFQTAKFQDDFIEYAQSNGAAGVILAMQPSDSIDPGSGDIAYAYVDYEIGMDIILYIQTTKSPVAKISPTKTFVGRPLATKVARFSSRGPNSLSPAILKPDIAAPGAGILAAVPSGAGYELMSGTSMSTPVVSGIVALLRQKRPDWSPAAIRSALVTTALQTDPSGEPIAAEGSPRKLADPFDYGGGLVNPAKVADPGLVYDMGHDDYVHYLCSAGYDNTSISKLLGKIYTCPSPIPSMLDVNLPSITIPYLSEEVTITRTVTNVGPVGSVYKAVIQAPQGINLQVSPETLEFGSNTNMITFTVKVSTTHRANTDYLFGSLTWTDNKGHNVRIPLSVRTRVLNFKI</sequence>
<gene>
    <name evidence="11" type="ORF">ISN44_As07g013760</name>
</gene>
<organism evidence="11 12">
    <name type="scientific">Arabidopsis suecica</name>
    <name type="common">Swedish thale-cress</name>
    <name type="synonym">Cardaminopsis suecica</name>
    <dbReference type="NCBI Taxonomy" id="45249"/>
    <lineage>
        <taxon>Eukaryota</taxon>
        <taxon>Viridiplantae</taxon>
        <taxon>Streptophyta</taxon>
        <taxon>Embryophyta</taxon>
        <taxon>Tracheophyta</taxon>
        <taxon>Spermatophyta</taxon>
        <taxon>Magnoliopsida</taxon>
        <taxon>eudicotyledons</taxon>
        <taxon>Gunneridae</taxon>
        <taxon>Pentapetalae</taxon>
        <taxon>rosids</taxon>
        <taxon>malvids</taxon>
        <taxon>Brassicales</taxon>
        <taxon>Brassicaceae</taxon>
        <taxon>Camelineae</taxon>
        <taxon>Arabidopsis</taxon>
    </lineage>
</organism>
<evidence type="ECO:0000313" key="11">
    <source>
        <dbReference type="EMBL" id="KAG7589059.1"/>
    </source>
</evidence>
<keyword evidence="3" id="KW-0732">Signal</keyword>
<dbReference type="Proteomes" id="UP000694251">
    <property type="component" value="Chromosome 7"/>
</dbReference>
<keyword evidence="2" id="KW-0645">Protease</keyword>
<evidence type="ECO:0000259" key="9">
    <source>
        <dbReference type="Pfam" id="PF05922"/>
    </source>
</evidence>
<dbReference type="Pfam" id="PF17766">
    <property type="entry name" value="fn3_6"/>
    <property type="match status" value="1"/>
</dbReference>
<comment type="caution">
    <text evidence="7">Lacks conserved residue(s) required for the propagation of feature annotation.</text>
</comment>
<feature type="domain" description="Inhibitor I9" evidence="9">
    <location>
        <begin position="41"/>
        <end position="118"/>
    </location>
</feature>
<evidence type="ECO:0000256" key="5">
    <source>
        <dbReference type="ARBA" id="ARBA00022825"/>
    </source>
</evidence>
<comment type="similarity">
    <text evidence="1 7">Belongs to the peptidase S8 family.</text>
</comment>
<dbReference type="CDD" id="cd04852">
    <property type="entry name" value="Peptidases_S8_3"/>
    <property type="match status" value="1"/>
</dbReference>
<dbReference type="GO" id="GO:0006508">
    <property type="term" value="P:proteolysis"/>
    <property type="evidence" value="ECO:0007669"/>
    <property type="project" value="UniProtKB-KW"/>
</dbReference>
<comment type="caution">
    <text evidence="11">The sequence shown here is derived from an EMBL/GenBank/DDBJ whole genome shotgun (WGS) entry which is preliminary data.</text>
</comment>
<dbReference type="PROSITE" id="PS51892">
    <property type="entry name" value="SUBTILASE"/>
    <property type="match status" value="1"/>
</dbReference>
<dbReference type="OrthoDB" id="206201at2759"/>
<evidence type="ECO:0000256" key="7">
    <source>
        <dbReference type="PROSITE-ProRule" id="PRU01240"/>
    </source>
</evidence>
<dbReference type="PROSITE" id="PS00138">
    <property type="entry name" value="SUBTILASE_SER"/>
    <property type="match status" value="1"/>
</dbReference>
<dbReference type="AlphaFoldDB" id="A0A8T2BRH7"/>
<dbReference type="FunFam" id="2.60.40.2310:FF:000001">
    <property type="entry name" value="Subtilisin-like protease SBT1.5"/>
    <property type="match status" value="1"/>
</dbReference>
<dbReference type="Pfam" id="PF05922">
    <property type="entry name" value="Inhibitor_I9"/>
    <property type="match status" value="1"/>
</dbReference>
<feature type="domain" description="Subtilisin-like protease fibronectin type-III" evidence="10">
    <location>
        <begin position="624"/>
        <end position="720"/>
    </location>
</feature>
<dbReference type="CDD" id="cd02120">
    <property type="entry name" value="PA_subtilisin_like"/>
    <property type="match status" value="1"/>
</dbReference>
<evidence type="ECO:0000256" key="1">
    <source>
        <dbReference type="ARBA" id="ARBA00011073"/>
    </source>
</evidence>
<evidence type="ECO:0000256" key="3">
    <source>
        <dbReference type="ARBA" id="ARBA00022729"/>
    </source>
</evidence>
<dbReference type="InterPro" id="IPR010259">
    <property type="entry name" value="S8pro/Inhibitor_I9"/>
</dbReference>
<reference evidence="11 12" key="1">
    <citation type="submission" date="2020-12" db="EMBL/GenBank/DDBJ databases">
        <title>Concerted genomic and epigenomic changes stabilize Arabidopsis allopolyploids.</title>
        <authorList>
            <person name="Chen Z."/>
        </authorList>
    </citation>
    <scope>NUCLEOTIDE SEQUENCE [LARGE SCALE GENOMIC DNA]</scope>
    <source>
        <strain evidence="11">As9502</strain>
        <tissue evidence="11">Leaf</tissue>
    </source>
</reference>
<dbReference type="InterPro" id="IPR023828">
    <property type="entry name" value="Peptidase_S8_Ser-AS"/>
</dbReference>
<evidence type="ECO:0000256" key="2">
    <source>
        <dbReference type="ARBA" id="ARBA00022670"/>
    </source>
</evidence>
<keyword evidence="5" id="KW-0720">Serine protease</keyword>
<feature type="domain" description="Peptidase S8/S53" evidence="8">
    <location>
        <begin position="145"/>
        <end position="545"/>
    </location>
</feature>